<organism evidence="2 3">
    <name type="scientific">Chondrus crispus</name>
    <name type="common">Carrageen Irish moss</name>
    <name type="synonym">Polymorpha crispa</name>
    <dbReference type="NCBI Taxonomy" id="2769"/>
    <lineage>
        <taxon>Eukaryota</taxon>
        <taxon>Rhodophyta</taxon>
        <taxon>Florideophyceae</taxon>
        <taxon>Rhodymeniophycidae</taxon>
        <taxon>Gigartinales</taxon>
        <taxon>Gigartinaceae</taxon>
        <taxon>Chondrus</taxon>
    </lineage>
</organism>
<evidence type="ECO:0000313" key="2">
    <source>
        <dbReference type="EMBL" id="CDF36136.1"/>
    </source>
</evidence>
<keyword evidence="3" id="KW-1185">Reference proteome</keyword>
<feature type="compositionally biased region" description="Basic and acidic residues" evidence="1">
    <location>
        <begin position="127"/>
        <end position="139"/>
    </location>
</feature>
<gene>
    <name evidence="2" type="ORF">CHC_T00004564001</name>
</gene>
<feature type="region of interest" description="Disordered" evidence="1">
    <location>
        <begin position="1"/>
        <end position="188"/>
    </location>
</feature>
<dbReference type="Gramene" id="CDF36136">
    <property type="protein sequence ID" value="CDF36136"/>
    <property type="gene ID" value="CHC_T00004564001"/>
</dbReference>
<feature type="compositionally biased region" description="Basic and acidic residues" evidence="1">
    <location>
        <begin position="331"/>
        <end position="348"/>
    </location>
</feature>
<sequence length="538" mass="58785">MFSGVLASERERHTPALTSSPTSSPSSGPSEYTIHRAAHSHGIGLPSHHEGAKSSESTPIGSFERDMFSRSSRGAGNGYSSSRRSPSPPPKRFDLANRFSMKTDRSRIGSIGNTEGKLWGNPSSPGKAEKSSGRIDNNRRSPSPLGSPRSHLLTYQKASSPQSSCPPGFGPPNTQRNTSTRASRASTNAAREAFFKSRICRGPNMSANFASRMAYRQGASGTDTNSVANVEAVDPLLTSDGLAADVMSPVLPSSICENHPDVARGTEECAQIPHLDRPTFEYTIASDISFEDFSKRLAQEASTMPLSENKHEITFPTRQRTPKAEAVSEWLTERPSDGEHSGREKLPEEDVDELQKWFGRMAVPLTEAAIEGVASPQPAIDSYPEPIGIHKTENNEQLDSTVLSFFDTIRSQALSCDLPTDTETATGSYRKKSESNRTPPHNDEQQSRGLKRADYLKESEPLESSEVERFFQLFTEGKPVFSLDRPASHGRQDLSSPQKMEDSVSSRLYHKVEASDQEGDNAGLKLLWAELAAANQVE</sequence>
<dbReference type="EMBL" id="HG001762">
    <property type="protein sequence ID" value="CDF36136.1"/>
    <property type="molecule type" value="Genomic_DNA"/>
</dbReference>
<accession>R7QFB6</accession>
<evidence type="ECO:0000313" key="3">
    <source>
        <dbReference type="Proteomes" id="UP000012073"/>
    </source>
</evidence>
<dbReference type="RefSeq" id="XP_005715955.1">
    <property type="nucleotide sequence ID" value="XM_005715898.1"/>
</dbReference>
<feature type="compositionally biased region" description="Low complexity" evidence="1">
    <location>
        <begin position="18"/>
        <end position="30"/>
    </location>
</feature>
<reference evidence="3" key="1">
    <citation type="journal article" date="2013" name="Proc. Natl. Acad. Sci. U.S.A.">
        <title>Genome structure and metabolic features in the red seaweed Chondrus crispus shed light on evolution of the Archaeplastida.</title>
        <authorList>
            <person name="Collen J."/>
            <person name="Porcel B."/>
            <person name="Carre W."/>
            <person name="Ball S.G."/>
            <person name="Chaparro C."/>
            <person name="Tonon T."/>
            <person name="Barbeyron T."/>
            <person name="Michel G."/>
            <person name="Noel B."/>
            <person name="Valentin K."/>
            <person name="Elias M."/>
            <person name="Artiguenave F."/>
            <person name="Arun A."/>
            <person name="Aury J.M."/>
            <person name="Barbosa-Neto J.F."/>
            <person name="Bothwell J.H."/>
            <person name="Bouget F.Y."/>
            <person name="Brillet L."/>
            <person name="Cabello-Hurtado F."/>
            <person name="Capella-Gutierrez S."/>
            <person name="Charrier B."/>
            <person name="Cladiere L."/>
            <person name="Cock J.M."/>
            <person name="Coelho S.M."/>
            <person name="Colleoni C."/>
            <person name="Czjzek M."/>
            <person name="Da Silva C."/>
            <person name="Delage L."/>
            <person name="Denoeud F."/>
            <person name="Deschamps P."/>
            <person name="Dittami S.M."/>
            <person name="Gabaldon T."/>
            <person name="Gachon C.M."/>
            <person name="Groisillier A."/>
            <person name="Herve C."/>
            <person name="Jabbari K."/>
            <person name="Katinka M."/>
            <person name="Kloareg B."/>
            <person name="Kowalczyk N."/>
            <person name="Labadie K."/>
            <person name="Leblanc C."/>
            <person name="Lopez P.J."/>
            <person name="McLachlan D.H."/>
            <person name="Meslet-Cladiere L."/>
            <person name="Moustafa A."/>
            <person name="Nehr Z."/>
            <person name="Nyvall Collen P."/>
            <person name="Panaud O."/>
            <person name="Partensky F."/>
            <person name="Poulain J."/>
            <person name="Rensing S.A."/>
            <person name="Rousvoal S."/>
            <person name="Samson G."/>
            <person name="Symeonidi A."/>
            <person name="Weissenbach J."/>
            <person name="Zambounis A."/>
            <person name="Wincker P."/>
            <person name="Boyen C."/>
        </authorList>
    </citation>
    <scope>NUCLEOTIDE SEQUENCE [LARGE SCALE GENOMIC DNA]</scope>
    <source>
        <strain evidence="3">cv. Stackhouse</strain>
    </source>
</reference>
<feature type="compositionally biased region" description="Basic and acidic residues" evidence="1">
    <location>
        <begin position="91"/>
        <end position="107"/>
    </location>
</feature>
<dbReference type="AlphaFoldDB" id="R7QFB6"/>
<protein>
    <submittedName>
        <fullName evidence="2">Uncharacterized protein</fullName>
    </submittedName>
</protein>
<feature type="region of interest" description="Disordered" evidence="1">
    <location>
        <begin position="417"/>
        <end position="452"/>
    </location>
</feature>
<name>R7QFB6_CHOCR</name>
<dbReference type="Proteomes" id="UP000012073">
    <property type="component" value="Unassembled WGS sequence"/>
</dbReference>
<feature type="region of interest" description="Disordered" evidence="1">
    <location>
        <begin position="482"/>
        <end position="502"/>
    </location>
</feature>
<evidence type="ECO:0000256" key="1">
    <source>
        <dbReference type="SAM" id="MobiDB-lite"/>
    </source>
</evidence>
<feature type="region of interest" description="Disordered" evidence="1">
    <location>
        <begin position="316"/>
        <end position="349"/>
    </location>
</feature>
<feature type="compositionally biased region" description="Polar residues" evidence="1">
    <location>
        <begin position="156"/>
        <end position="165"/>
    </location>
</feature>
<feature type="compositionally biased region" description="Basic and acidic residues" evidence="1">
    <location>
        <begin position="431"/>
        <end position="452"/>
    </location>
</feature>
<proteinExistence type="predicted"/>
<feature type="compositionally biased region" description="Low complexity" evidence="1">
    <location>
        <begin position="140"/>
        <end position="153"/>
    </location>
</feature>
<dbReference type="KEGG" id="ccp:CHC_T00004564001"/>
<feature type="compositionally biased region" description="Low complexity" evidence="1">
    <location>
        <begin position="173"/>
        <end position="188"/>
    </location>
</feature>
<dbReference type="GeneID" id="17323671"/>